<keyword evidence="5" id="KW-0732">Signal</keyword>
<dbReference type="EMBL" id="JAKGBZ010000064">
    <property type="protein sequence ID" value="MCF3948619.1"/>
    <property type="molecule type" value="Genomic_DNA"/>
</dbReference>
<evidence type="ECO:0000256" key="2">
    <source>
        <dbReference type="ARBA" id="ARBA00022748"/>
    </source>
</evidence>
<evidence type="ECO:0000256" key="4">
    <source>
        <dbReference type="ARBA" id="ARBA00023284"/>
    </source>
</evidence>
<keyword evidence="3" id="KW-1015">Disulfide bond</keyword>
<dbReference type="Gene3D" id="3.40.30.10">
    <property type="entry name" value="Glutaredoxin"/>
    <property type="match status" value="1"/>
</dbReference>
<organism evidence="7 8">
    <name type="scientific">Acidiphilium iwatense</name>
    <dbReference type="NCBI Taxonomy" id="768198"/>
    <lineage>
        <taxon>Bacteria</taxon>
        <taxon>Pseudomonadati</taxon>
        <taxon>Pseudomonadota</taxon>
        <taxon>Alphaproteobacteria</taxon>
        <taxon>Acetobacterales</taxon>
        <taxon>Acidocellaceae</taxon>
        <taxon>Acidiphilium</taxon>
    </lineage>
</organism>
<feature type="signal peptide" evidence="5">
    <location>
        <begin position="1"/>
        <end position="27"/>
    </location>
</feature>
<feature type="domain" description="Thioredoxin" evidence="6">
    <location>
        <begin position="21"/>
        <end position="197"/>
    </location>
</feature>
<evidence type="ECO:0000256" key="3">
    <source>
        <dbReference type="ARBA" id="ARBA00023157"/>
    </source>
</evidence>
<dbReference type="InterPro" id="IPR036249">
    <property type="entry name" value="Thioredoxin-like_sf"/>
</dbReference>
<protein>
    <submittedName>
        <fullName evidence="7">TlpA family protein disulfide reductase</fullName>
    </submittedName>
</protein>
<dbReference type="InterPro" id="IPR017937">
    <property type="entry name" value="Thioredoxin_CS"/>
</dbReference>
<accession>A0ABS9E0S2</accession>
<name>A0ABS9E0S2_9PROT</name>
<dbReference type="PROSITE" id="PS00194">
    <property type="entry name" value="THIOREDOXIN_1"/>
    <property type="match status" value="1"/>
</dbReference>
<evidence type="ECO:0000256" key="1">
    <source>
        <dbReference type="ARBA" id="ARBA00004196"/>
    </source>
</evidence>
<dbReference type="InterPro" id="IPR000866">
    <property type="entry name" value="AhpC/TSA"/>
</dbReference>
<gene>
    <name evidence="7" type="ORF">L2A60_18325</name>
</gene>
<keyword evidence="2" id="KW-0201">Cytochrome c-type biogenesis</keyword>
<dbReference type="Pfam" id="PF00578">
    <property type="entry name" value="AhpC-TSA"/>
    <property type="match status" value="1"/>
</dbReference>
<dbReference type="CDD" id="cd02966">
    <property type="entry name" value="TlpA_like_family"/>
    <property type="match status" value="1"/>
</dbReference>
<dbReference type="RefSeq" id="WP_235705932.1">
    <property type="nucleotide sequence ID" value="NZ_JAKGBZ010000064.1"/>
</dbReference>
<reference evidence="7 8" key="1">
    <citation type="submission" date="2022-01" db="EMBL/GenBank/DDBJ databases">
        <authorList>
            <person name="Won M."/>
            <person name="Kim S.-J."/>
            <person name="Kwon S.-W."/>
        </authorList>
    </citation>
    <scope>NUCLEOTIDE SEQUENCE [LARGE SCALE GENOMIC DNA]</scope>
    <source>
        <strain evidence="7 8">KCTC 23505</strain>
    </source>
</reference>
<comment type="subcellular location">
    <subcellularLocation>
        <location evidence="1">Cell envelope</location>
    </subcellularLocation>
</comment>
<proteinExistence type="predicted"/>
<evidence type="ECO:0000259" key="6">
    <source>
        <dbReference type="PROSITE" id="PS51352"/>
    </source>
</evidence>
<dbReference type="PANTHER" id="PTHR42852:SF6">
    <property type="entry name" value="THIOL:DISULFIDE INTERCHANGE PROTEIN DSBE"/>
    <property type="match status" value="1"/>
</dbReference>
<dbReference type="PROSITE" id="PS51352">
    <property type="entry name" value="THIOREDOXIN_2"/>
    <property type="match status" value="1"/>
</dbReference>
<evidence type="ECO:0000256" key="5">
    <source>
        <dbReference type="SAM" id="SignalP"/>
    </source>
</evidence>
<dbReference type="PANTHER" id="PTHR42852">
    <property type="entry name" value="THIOL:DISULFIDE INTERCHANGE PROTEIN DSBE"/>
    <property type="match status" value="1"/>
</dbReference>
<sequence length="198" mass="21514">MKPVSRRSLFGLVGMPAVGWMTPSAQAAQSALPPAFYSYDGQYTQIVPERPVPTKPIVTTGGSTIDFQRLRGSVVLVNFWATWCVPCVYEMPLLDRLQAKLKGTKATILPIAVDDGGKANVEAFYKQHDLTHLKVIVDPDQQVGYFYAANPGRGIFPLYALPITYVIDPGGLIVGYIPGAAPWDSPSAMTLISYLASH</sequence>
<keyword evidence="4" id="KW-0676">Redox-active center</keyword>
<evidence type="ECO:0000313" key="7">
    <source>
        <dbReference type="EMBL" id="MCF3948619.1"/>
    </source>
</evidence>
<dbReference type="SUPFAM" id="SSF52833">
    <property type="entry name" value="Thioredoxin-like"/>
    <property type="match status" value="1"/>
</dbReference>
<dbReference type="InterPro" id="IPR050553">
    <property type="entry name" value="Thioredoxin_ResA/DsbE_sf"/>
</dbReference>
<feature type="chain" id="PRO_5046348591" evidence="5">
    <location>
        <begin position="28"/>
        <end position="198"/>
    </location>
</feature>
<evidence type="ECO:0000313" key="8">
    <source>
        <dbReference type="Proteomes" id="UP001521209"/>
    </source>
</evidence>
<dbReference type="Proteomes" id="UP001521209">
    <property type="component" value="Unassembled WGS sequence"/>
</dbReference>
<dbReference type="InterPro" id="IPR013766">
    <property type="entry name" value="Thioredoxin_domain"/>
</dbReference>
<comment type="caution">
    <text evidence="7">The sequence shown here is derived from an EMBL/GenBank/DDBJ whole genome shotgun (WGS) entry which is preliminary data.</text>
</comment>
<keyword evidence="8" id="KW-1185">Reference proteome</keyword>